<protein>
    <submittedName>
        <fullName evidence="2">Uncharacterized protein</fullName>
    </submittedName>
</protein>
<feature type="transmembrane region" description="Helical" evidence="1">
    <location>
        <begin position="33"/>
        <end position="57"/>
    </location>
</feature>
<evidence type="ECO:0000256" key="1">
    <source>
        <dbReference type="SAM" id="Phobius"/>
    </source>
</evidence>
<proteinExistence type="predicted"/>
<dbReference type="KEGG" id="saca:FFV09_22280"/>
<name>A0A4Y6V002_SACBS</name>
<evidence type="ECO:0000313" key="2">
    <source>
        <dbReference type="EMBL" id="QDH23352.1"/>
    </source>
</evidence>
<reference evidence="2 3" key="1">
    <citation type="submission" date="2019-06" db="EMBL/GenBank/DDBJ databases">
        <title>Saccharibacillus brassicae sp. nov., an endophytic bacterium isolated from Chinese cabbage seeds (Brassica pekinensis).</title>
        <authorList>
            <person name="Jiang L."/>
            <person name="Lee J."/>
            <person name="Kim S.W."/>
        </authorList>
    </citation>
    <scope>NUCLEOTIDE SEQUENCE [LARGE SCALE GENOMIC DNA]</scope>
    <source>
        <strain evidence="3">KCTC 43072 / ATSA2</strain>
    </source>
</reference>
<sequence>MQIKTTLFTASFMLLIGIWQVWSNLGADGNTALLVFFGLAGLIGLYLVSVAALDLAIKDFSKIRGAVKSRHRNQVWVTLPNGSHKSCVIDASQQPENFPLGQPVELTLGRRSRLVLRINRVEA</sequence>
<organism evidence="2 3">
    <name type="scientific">Saccharibacillus brassicae</name>
    <dbReference type="NCBI Taxonomy" id="2583377"/>
    <lineage>
        <taxon>Bacteria</taxon>
        <taxon>Bacillati</taxon>
        <taxon>Bacillota</taxon>
        <taxon>Bacilli</taxon>
        <taxon>Bacillales</taxon>
        <taxon>Paenibacillaceae</taxon>
        <taxon>Saccharibacillus</taxon>
    </lineage>
</organism>
<keyword evidence="1" id="KW-1133">Transmembrane helix</keyword>
<evidence type="ECO:0000313" key="3">
    <source>
        <dbReference type="Proteomes" id="UP000316968"/>
    </source>
</evidence>
<gene>
    <name evidence="2" type="ORF">FFV09_22280</name>
</gene>
<dbReference type="EMBL" id="CP041217">
    <property type="protein sequence ID" value="QDH23352.1"/>
    <property type="molecule type" value="Genomic_DNA"/>
</dbReference>
<dbReference type="AlphaFoldDB" id="A0A4Y6V002"/>
<keyword evidence="1" id="KW-0472">Membrane</keyword>
<dbReference type="Proteomes" id="UP000316968">
    <property type="component" value="Chromosome"/>
</dbReference>
<accession>A0A4Y6V002</accession>
<keyword evidence="3" id="KW-1185">Reference proteome</keyword>
<dbReference type="RefSeq" id="WP_141449889.1">
    <property type="nucleotide sequence ID" value="NZ_CP041217.1"/>
</dbReference>
<dbReference type="OrthoDB" id="2679364at2"/>
<keyword evidence="1" id="KW-0812">Transmembrane</keyword>